<organism evidence="5 6">
    <name type="scientific">Lasiosphaeria hispida</name>
    <dbReference type="NCBI Taxonomy" id="260671"/>
    <lineage>
        <taxon>Eukaryota</taxon>
        <taxon>Fungi</taxon>
        <taxon>Dikarya</taxon>
        <taxon>Ascomycota</taxon>
        <taxon>Pezizomycotina</taxon>
        <taxon>Sordariomycetes</taxon>
        <taxon>Sordariomycetidae</taxon>
        <taxon>Sordariales</taxon>
        <taxon>Lasiosphaeriaceae</taxon>
        <taxon>Lasiosphaeria</taxon>
    </lineage>
</organism>
<dbReference type="PANTHER" id="PTHR36427:SF3">
    <property type="entry name" value="LARGE RIBOSOMAL SUBUNIT PROTEIN UL1M"/>
    <property type="match status" value="1"/>
</dbReference>
<keyword evidence="6" id="KW-1185">Reference proteome</keyword>
<evidence type="ECO:0000256" key="1">
    <source>
        <dbReference type="ARBA" id="ARBA00010531"/>
    </source>
</evidence>
<dbReference type="EMBL" id="JAUIQD010000002">
    <property type="protein sequence ID" value="KAK3359665.1"/>
    <property type="molecule type" value="Genomic_DNA"/>
</dbReference>
<dbReference type="GO" id="GO:0003735">
    <property type="term" value="F:structural constituent of ribosome"/>
    <property type="evidence" value="ECO:0007669"/>
    <property type="project" value="TreeGrafter"/>
</dbReference>
<dbReference type="Proteomes" id="UP001275084">
    <property type="component" value="Unassembled WGS sequence"/>
</dbReference>
<sequence length="306" mass="33641">MASTSQCIASLARLSIATATRRPTPSIIPKLLLPSVVTPSFVRHASGSGSGGMRKRAPKKKKTYKAFRSYDQSDLEQYSLCDAMRYLRAFEVGQPPHIIKYEVHVKLKAQKNGPVVRNRIRFPFAVKSDTRIGVICPEDSPMMEEARQLGAVAVGEESLFESIRAGNFPFNKLICHTDSKEALKKANVGKLLGPKGLMPSERHGTITSNLKATIGEMIGSDEYRERDGVVRMAIGQLGFSPQMLADNLKAVMETIKRDMDGIIEDGHPKSLDEVVLSTTHGPAFSLNGKFNPTDEKIQPQDLQSAM</sequence>
<dbReference type="SUPFAM" id="SSF56808">
    <property type="entry name" value="Ribosomal protein L1"/>
    <property type="match status" value="1"/>
</dbReference>
<dbReference type="Gene3D" id="3.30.190.20">
    <property type="match status" value="1"/>
</dbReference>
<dbReference type="InterPro" id="IPR028364">
    <property type="entry name" value="Ribosomal_uL1/biogenesis"/>
</dbReference>
<evidence type="ECO:0000313" key="6">
    <source>
        <dbReference type="Proteomes" id="UP001275084"/>
    </source>
</evidence>
<gene>
    <name evidence="5" type="ORF">B0T25DRAFT_104898</name>
</gene>
<dbReference type="Gene3D" id="3.40.50.790">
    <property type="match status" value="1"/>
</dbReference>
<protein>
    <submittedName>
        <fullName evidence="5">Ribosomal protein L1-like protein</fullName>
    </submittedName>
</protein>
<evidence type="ECO:0000256" key="3">
    <source>
        <dbReference type="ARBA" id="ARBA00023274"/>
    </source>
</evidence>
<dbReference type="CDD" id="cd00403">
    <property type="entry name" value="Ribosomal_L1"/>
    <property type="match status" value="1"/>
</dbReference>
<dbReference type="Pfam" id="PF00687">
    <property type="entry name" value="Ribosomal_L1"/>
    <property type="match status" value="1"/>
</dbReference>
<evidence type="ECO:0000313" key="5">
    <source>
        <dbReference type="EMBL" id="KAK3359665.1"/>
    </source>
</evidence>
<feature type="region of interest" description="Disordered" evidence="4">
    <location>
        <begin position="285"/>
        <end position="306"/>
    </location>
</feature>
<dbReference type="AlphaFoldDB" id="A0AAJ0HR25"/>
<reference evidence="5" key="2">
    <citation type="submission" date="2023-06" db="EMBL/GenBank/DDBJ databases">
        <authorList>
            <consortium name="Lawrence Berkeley National Laboratory"/>
            <person name="Haridas S."/>
            <person name="Hensen N."/>
            <person name="Bonometti L."/>
            <person name="Westerberg I."/>
            <person name="Brannstrom I.O."/>
            <person name="Guillou S."/>
            <person name="Cros-Aarteil S."/>
            <person name="Calhoun S."/>
            <person name="Kuo A."/>
            <person name="Mondo S."/>
            <person name="Pangilinan J."/>
            <person name="Riley R."/>
            <person name="Labutti K."/>
            <person name="Andreopoulos B."/>
            <person name="Lipzen A."/>
            <person name="Chen C."/>
            <person name="Yanf M."/>
            <person name="Daum C."/>
            <person name="Ng V."/>
            <person name="Clum A."/>
            <person name="Steindorff A."/>
            <person name="Ohm R."/>
            <person name="Martin F."/>
            <person name="Silar P."/>
            <person name="Natvig D."/>
            <person name="Lalanne C."/>
            <person name="Gautier V."/>
            <person name="Ament-Velasquez S.L."/>
            <person name="Kruys A."/>
            <person name="Hutchinson M.I."/>
            <person name="Powell A.J."/>
            <person name="Barry K."/>
            <person name="Miller A.N."/>
            <person name="Grigoriev I.V."/>
            <person name="Debuchy R."/>
            <person name="Gladieux P."/>
            <person name="Thoren M.H."/>
            <person name="Johannesson H."/>
        </authorList>
    </citation>
    <scope>NUCLEOTIDE SEQUENCE</scope>
    <source>
        <strain evidence="5">CBS 955.72</strain>
    </source>
</reference>
<dbReference type="GO" id="GO:0005762">
    <property type="term" value="C:mitochondrial large ribosomal subunit"/>
    <property type="evidence" value="ECO:0007669"/>
    <property type="project" value="TreeGrafter"/>
</dbReference>
<comment type="similarity">
    <text evidence="1">Belongs to the universal ribosomal protein uL1 family.</text>
</comment>
<dbReference type="PANTHER" id="PTHR36427">
    <property type="entry name" value="54S RIBOSOMAL PROTEIN L1, MITOCHONDRIAL"/>
    <property type="match status" value="1"/>
</dbReference>
<dbReference type="InterPro" id="IPR023674">
    <property type="entry name" value="Ribosomal_uL1-like"/>
</dbReference>
<keyword evidence="2 5" id="KW-0689">Ribosomal protein</keyword>
<reference evidence="5" key="1">
    <citation type="journal article" date="2023" name="Mol. Phylogenet. Evol.">
        <title>Genome-scale phylogeny and comparative genomics of the fungal order Sordariales.</title>
        <authorList>
            <person name="Hensen N."/>
            <person name="Bonometti L."/>
            <person name="Westerberg I."/>
            <person name="Brannstrom I.O."/>
            <person name="Guillou S."/>
            <person name="Cros-Aarteil S."/>
            <person name="Calhoun S."/>
            <person name="Haridas S."/>
            <person name="Kuo A."/>
            <person name="Mondo S."/>
            <person name="Pangilinan J."/>
            <person name="Riley R."/>
            <person name="LaButti K."/>
            <person name="Andreopoulos B."/>
            <person name="Lipzen A."/>
            <person name="Chen C."/>
            <person name="Yan M."/>
            <person name="Daum C."/>
            <person name="Ng V."/>
            <person name="Clum A."/>
            <person name="Steindorff A."/>
            <person name="Ohm R.A."/>
            <person name="Martin F."/>
            <person name="Silar P."/>
            <person name="Natvig D.O."/>
            <person name="Lalanne C."/>
            <person name="Gautier V."/>
            <person name="Ament-Velasquez S.L."/>
            <person name="Kruys A."/>
            <person name="Hutchinson M.I."/>
            <person name="Powell A.J."/>
            <person name="Barry K."/>
            <person name="Miller A.N."/>
            <person name="Grigoriev I.V."/>
            <person name="Debuchy R."/>
            <person name="Gladieux P."/>
            <person name="Hiltunen Thoren M."/>
            <person name="Johannesson H."/>
        </authorList>
    </citation>
    <scope>NUCLEOTIDE SEQUENCE</scope>
    <source>
        <strain evidence="5">CBS 955.72</strain>
    </source>
</reference>
<dbReference type="InterPro" id="IPR016095">
    <property type="entry name" value="Ribosomal_uL1_3-a/b-sand"/>
</dbReference>
<proteinExistence type="inferred from homology"/>
<accession>A0AAJ0HR25</accession>
<name>A0AAJ0HR25_9PEZI</name>
<keyword evidence="3" id="KW-0687">Ribonucleoprotein</keyword>
<evidence type="ECO:0000256" key="2">
    <source>
        <dbReference type="ARBA" id="ARBA00022980"/>
    </source>
</evidence>
<comment type="caution">
    <text evidence="5">The sequence shown here is derived from an EMBL/GenBank/DDBJ whole genome shotgun (WGS) entry which is preliminary data.</text>
</comment>
<evidence type="ECO:0000256" key="4">
    <source>
        <dbReference type="SAM" id="MobiDB-lite"/>
    </source>
</evidence>